<organism evidence="2 3">
    <name type="scientific">Cohnella rhizosphaerae</name>
    <dbReference type="NCBI Taxonomy" id="1457232"/>
    <lineage>
        <taxon>Bacteria</taxon>
        <taxon>Bacillati</taxon>
        <taxon>Bacillota</taxon>
        <taxon>Bacilli</taxon>
        <taxon>Bacillales</taxon>
        <taxon>Paenibacillaceae</taxon>
        <taxon>Cohnella</taxon>
    </lineage>
</organism>
<accession>A0A9X4KUH3</accession>
<dbReference type="InterPro" id="IPR022627">
    <property type="entry name" value="DUF3502"/>
</dbReference>
<dbReference type="EMBL" id="JAPDIA010000007">
    <property type="protein sequence ID" value="MDG0811279.1"/>
    <property type="molecule type" value="Genomic_DNA"/>
</dbReference>
<dbReference type="InterPro" id="IPR050490">
    <property type="entry name" value="Bact_solute-bd_prot1"/>
</dbReference>
<proteinExistence type="predicted"/>
<keyword evidence="3" id="KW-1185">Reference proteome</keyword>
<sequence length="525" mass="58023">MAVNKTGLVLLVTILFAVLLAGCGGSNNENGAASSAAASKQSASAAVASDDAAQGDKADTSKPVTLKMVLISDGAPDAKLVYEEVNKKLQQDINATVDIEFIPFADWQKAYSLKFASGEDFDLIVTATWGQFADYARKGAFKALTPELMKTYAPRTLESSKQEVLDAGTVDGQLYALPMNYREISVYGYVVRGDLMKKYGIKAIDSLDDYESYLKAVAEDGSGLVPWEATSYDNWIIPHMQLQELRDRYEMGTLGVSVDLATNQIVDASASDPQALALYKRMKTWNEKGYISKNSLVNKVSSKDSFVNGKSATFLTNLLDANATFQTVQAAHPDWDVRFYPINTSNKVVANSYMANGMAINAKSKNPERALMLLDLFKNDAWYNQTTTYGLQGKHWDRSADGKLILLPDSPNYPPDGTCPWGWRDERYYLTSKDGLPNFDEVMKSQRDRVALTKLNDFQPDLDKIKTQQAALADVASQYQAPLTLGFAKDVDKAYDELLAKRKQAGFEKLQQELQAQIDRYVAAK</sequence>
<comment type="caution">
    <text evidence="2">The sequence shown here is derived from an EMBL/GenBank/DDBJ whole genome shotgun (WGS) entry which is preliminary data.</text>
</comment>
<dbReference type="AlphaFoldDB" id="A0A9X4KUH3"/>
<evidence type="ECO:0000259" key="1">
    <source>
        <dbReference type="Pfam" id="PF12010"/>
    </source>
</evidence>
<dbReference type="Pfam" id="PF01547">
    <property type="entry name" value="SBP_bac_1"/>
    <property type="match status" value="1"/>
</dbReference>
<dbReference type="PANTHER" id="PTHR43649:SF17">
    <property type="entry name" value="ABC TRANSPORTER SOLUTE BINDING PROTEIN-SUGAR TRANSPORT"/>
    <property type="match status" value="1"/>
</dbReference>
<evidence type="ECO:0000313" key="2">
    <source>
        <dbReference type="EMBL" id="MDG0811279.1"/>
    </source>
</evidence>
<dbReference type="InterPro" id="IPR006059">
    <property type="entry name" value="SBP"/>
</dbReference>
<evidence type="ECO:0000313" key="3">
    <source>
        <dbReference type="Proteomes" id="UP001153404"/>
    </source>
</evidence>
<dbReference type="PANTHER" id="PTHR43649">
    <property type="entry name" value="ARABINOSE-BINDING PROTEIN-RELATED"/>
    <property type="match status" value="1"/>
</dbReference>
<name>A0A9X4KUH3_9BACL</name>
<dbReference type="PROSITE" id="PS51257">
    <property type="entry name" value="PROKAR_LIPOPROTEIN"/>
    <property type="match status" value="1"/>
</dbReference>
<dbReference type="Proteomes" id="UP001153404">
    <property type="component" value="Unassembled WGS sequence"/>
</dbReference>
<dbReference type="Gene3D" id="3.40.190.10">
    <property type="entry name" value="Periplasmic binding protein-like II"/>
    <property type="match status" value="1"/>
</dbReference>
<gene>
    <name evidence="2" type="ORF">OMP40_19325</name>
</gene>
<dbReference type="SUPFAM" id="SSF53850">
    <property type="entry name" value="Periplasmic binding protein-like II"/>
    <property type="match status" value="1"/>
</dbReference>
<protein>
    <submittedName>
        <fullName evidence="2">Extracellular solute-binding protein</fullName>
    </submittedName>
</protein>
<dbReference type="RefSeq" id="WP_277533795.1">
    <property type="nucleotide sequence ID" value="NZ_JAPDIA010000007.1"/>
</dbReference>
<feature type="domain" description="DUF3502" evidence="1">
    <location>
        <begin position="456"/>
        <end position="522"/>
    </location>
</feature>
<dbReference type="Pfam" id="PF12010">
    <property type="entry name" value="DUF3502"/>
    <property type="match status" value="1"/>
</dbReference>
<reference evidence="2" key="1">
    <citation type="submission" date="2022-10" db="EMBL/GenBank/DDBJ databases">
        <title>Comparative genomic analysis of Cohnella hashimotonis sp. nov., isolated from the International Space Station.</title>
        <authorList>
            <person name="Simpson A."/>
            <person name="Venkateswaran K."/>
        </authorList>
    </citation>
    <scope>NUCLEOTIDE SEQUENCE</scope>
    <source>
        <strain evidence="2">DSM 28161</strain>
    </source>
</reference>